<feature type="domain" description="PKD" evidence="14">
    <location>
        <begin position="1594"/>
        <end position="1675"/>
    </location>
</feature>
<feature type="domain" description="PKD" evidence="14">
    <location>
        <begin position="1039"/>
        <end position="1127"/>
    </location>
</feature>
<keyword evidence="7" id="KW-0472">Membrane</keyword>
<dbReference type="Gene3D" id="2.60.120.200">
    <property type="match status" value="2"/>
</dbReference>
<evidence type="ECO:0000313" key="16">
    <source>
        <dbReference type="EMBL" id="SKC46470.1"/>
    </source>
</evidence>
<evidence type="ECO:0000256" key="8">
    <source>
        <dbReference type="ARBA" id="ARBA00023157"/>
    </source>
</evidence>
<protein>
    <submittedName>
        <fullName evidence="16">PKD repeat-containing protein</fullName>
    </submittedName>
</protein>
<evidence type="ECO:0000256" key="12">
    <source>
        <dbReference type="SAM" id="MobiDB-lite"/>
    </source>
</evidence>
<keyword evidence="6" id="KW-1133">Transmembrane helix</keyword>
<feature type="region of interest" description="Disordered" evidence="12">
    <location>
        <begin position="1"/>
        <end position="25"/>
    </location>
</feature>
<dbReference type="Pfam" id="PF18911">
    <property type="entry name" value="PKD_4"/>
    <property type="match status" value="5"/>
</dbReference>
<organism evidence="16 17">
    <name type="scientific">Plantibacter cousiniae</name>
    <name type="common">nom. nud.</name>
    <dbReference type="NCBI Taxonomy" id="199709"/>
    <lineage>
        <taxon>Bacteria</taxon>
        <taxon>Bacillati</taxon>
        <taxon>Actinomycetota</taxon>
        <taxon>Actinomycetes</taxon>
        <taxon>Micrococcales</taxon>
        <taxon>Microbacteriaceae</taxon>
        <taxon>Plantibacter</taxon>
    </lineage>
</organism>
<dbReference type="InterPro" id="IPR036116">
    <property type="entry name" value="FN3_sf"/>
</dbReference>
<dbReference type="InterPro" id="IPR035986">
    <property type="entry name" value="PKD_dom_sf"/>
</dbReference>
<dbReference type="InterPro" id="IPR022409">
    <property type="entry name" value="PKD/Chitinase_dom"/>
</dbReference>
<dbReference type="SUPFAM" id="SSF49265">
    <property type="entry name" value="Fibronectin type III"/>
    <property type="match status" value="1"/>
</dbReference>
<keyword evidence="5" id="KW-0677">Repeat</keyword>
<dbReference type="SUPFAM" id="SSF49299">
    <property type="entry name" value="PKD domain"/>
    <property type="match status" value="5"/>
</dbReference>
<gene>
    <name evidence="16" type="ORF">SAMN06295973_1178</name>
</gene>
<keyword evidence="9" id="KW-0966">Cell projection</keyword>
<keyword evidence="17" id="KW-1185">Reference proteome</keyword>
<accession>A0ABY1LJN2</accession>
<evidence type="ECO:0000256" key="11">
    <source>
        <dbReference type="ARBA" id="ARBA00023326"/>
    </source>
</evidence>
<comment type="caution">
    <text evidence="16">The sequence shown here is derived from an EMBL/GenBank/DDBJ whole genome shotgun (WGS) entry which is preliminary data.</text>
</comment>
<keyword evidence="10" id="KW-0326">Glycosidase</keyword>
<keyword evidence="4" id="KW-0732">Signal</keyword>
<evidence type="ECO:0000259" key="14">
    <source>
        <dbReference type="PROSITE" id="PS50093"/>
    </source>
</evidence>
<evidence type="ECO:0000256" key="5">
    <source>
        <dbReference type="ARBA" id="ARBA00022737"/>
    </source>
</evidence>
<feature type="compositionally biased region" description="Basic and acidic residues" evidence="12">
    <location>
        <begin position="1"/>
        <end position="21"/>
    </location>
</feature>
<dbReference type="EMBL" id="FUZO01000001">
    <property type="protein sequence ID" value="SKC46470.1"/>
    <property type="molecule type" value="Genomic_DNA"/>
</dbReference>
<dbReference type="PROSITE" id="PS50025">
    <property type="entry name" value="LAM_G_DOMAIN"/>
    <property type="match status" value="1"/>
</dbReference>
<dbReference type="CDD" id="cd00146">
    <property type="entry name" value="PKD"/>
    <property type="match status" value="5"/>
</dbReference>
<dbReference type="PROSITE" id="PS50093">
    <property type="entry name" value="PKD"/>
    <property type="match status" value="5"/>
</dbReference>
<dbReference type="SUPFAM" id="SSF49899">
    <property type="entry name" value="Concanavalin A-like lectins/glucanases"/>
    <property type="match status" value="2"/>
</dbReference>
<reference evidence="16 17" key="1">
    <citation type="submission" date="2017-02" db="EMBL/GenBank/DDBJ databases">
        <authorList>
            <person name="Varghese N."/>
            <person name="Submissions S."/>
        </authorList>
    </citation>
    <scope>NUCLEOTIDE SEQUENCE [LARGE SCALE GENOMIC DNA]</scope>
    <source>
        <strain evidence="16 17">VKM Ac-1787</strain>
    </source>
</reference>
<evidence type="ECO:0000256" key="4">
    <source>
        <dbReference type="ARBA" id="ARBA00022729"/>
    </source>
</evidence>
<dbReference type="Gene3D" id="2.60.40.10">
    <property type="entry name" value="Immunoglobulins"/>
    <property type="match status" value="6"/>
</dbReference>
<dbReference type="SMART" id="SM00089">
    <property type="entry name" value="PKD"/>
    <property type="match status" value="5"/>
</dbReference>
<keyword evidence="10" id="KW-0378">Hydrolase</keyword>
<dbReference type="RefSeq" id="WP_139382402.1">
    <property type="nucleotide sequence ID" value="NZ_FUZO01000001.1"/>
</dbReference>
<dbReference type="InterPro" id="IPR003961">
    <property type="entry name" value="FN3_dom"/>
</dbReference>
<proteinExistence type="predicted"/>
<feature type="domain" description="Fibronectin type-III" evidence="15">
    <location>
        <begin position="473"/>
        <end position="572"/>
    </location>
</feature>
<dbReference type="Proteomes" id="UP000190827">
    <property type="component" value="Unassembled WGS sequence"/>
</dbReference>
<dbReference type="InterPro" id="IPR000601">
    <property type="entry name" value="PKD_dom"/>
</dbReference>
<dbReference type="PROSITE" id="PS50853">
    <property type="entry name" value="FN3"/>
    <property type="match status" value="1"/>
</dbReference>
<dbReference type="SMART" id="SM00282">
    <property type="entry name" value="LamG"/>
    <property type="match status" value="2"/>
</dbReference>
<evidence type="ECO:0000256" key="2">
    <source>
        <dbReference type="ARBA" id="ARBA00004316"/>
    </source>
</evidence>
<sequence>MSRFLRSQDRPSAHAPSRNDARGVPSKLKKPLALGVIGAVFAALLTFTATAAPAVADTVPQGAGEASTVSADALPTVQINKTVWSQVVVGNTVYAGGTFTKARPAGNAAGVGEVDRTYLLAYDLTTGVLINSFAPVLNAEVKAVTASPDGKTLYVVGSFTKVNGQDRSRIAAFDTATGALKSFAPILNYIGYSVAATNSTVYVGGGFTNAAGQTRKGAAAFTNAGALLPWAPVTEGGVVRALAIAPDQSKVILGGAFTTLNGSSNPGYGLGAVDATAGALLPWNVNGLIRNGGANAAIYSLTSDANNVYGTGYVFGSGGNLEGAFNAGWANGDMNWVEDCHGDSYSVASHGDAVYIAGHPHYCGNIGGFPQTQPWTFQNALAFSKTTTGTATADPYGYYNYAGQPTPSILSWFPDFTPGTATNQNQGPWSVAASTNYVVYGGEFLAVNNKSQQGLVRFATKAVAPNLEGPKLKGSAFPITAISLASGTVRVSWKTNNDRDNELLKYELIRNNQTATPIMTKSVRSTFWKVSNLMYTDSGLAPGTTVNYRVKVTDPLGNSTMSDNVPVTVSADGSTSAYAQAVLASGPASFWPLGEASGTAGYDWATGDDLTLTSNTTRGTAGAIIGSNTTATTFAGTSDSAASTTTAQPSPNTFTAETWIKTTTDRGGKILGFGGSSTGTSGNYDRMIFMNNDGRLMFGVYPGSVRTVQSSKAYNDGEWHHVVATLGANGMQLFVDGKKLDSRTDTTSGQDFTGYWRVGGDNLGGWPGSRSSDYFAGAIDDTAIYPTVLDRDTIVNHYVASGRTSPVPAAPTDAYGAAVFNLDPTSYWRFDETTGTTAKDSGRNDGPATYYGAVAKDQNGALAGVAGNRSAQFGPDGSGVASDTAYSNPTSYALEAWFNTTTTNGGKIIGFGANQQGGSGGYDRHVYMENGGQLTFGTWTGQTNTITTPAAYNDGTWHHVVAEQSSAGMKLYVDGVLQGTNPQTGAQDYTGYWRVGSDTTWGGTAGTFSGRIDEVAVYAQPLTSAQVAQHHDLGLGILPNVAPTAGFAVTNTDLTAHFDASSSVDTDGTIATYAWDFGDGTTGTGVTADHAYAAAGTYTVTLTVTDNRGGTGTLQHPATVVAPNVAPTASFTAAVNALGVQFDASASVDTDGTIASYAWDFGDGTTGTGVNPSHTYAAAGSFTVHLTVTDDKGLLGETSQAVVTTVPVNQPPVAAFTPTATGLTVTVDGSASSDPDGTIASYAWNFGDGTTGTGATAAHAYAAGGTYTLALTVTDNGGASTTTSQSVTVVAPPAATVLAKDTFARSVTGGWGSADVGGAWTLDAASNYSVAGGSGLISTAVGLTRTAKLTTVGATDTETQVRLSFDKSSTGGGNYASVMGRVVGADNYAARIWIRNNQGVQLQLMNGNTILKAVNIDGLTYLPGTQLQVRFQAVGTSPTELKAKVWAIGSTEPAAWQLTATDSTASLQAAGSVSLRSYISGTATGGTVVTRFGNLIAQPSGSVTAPPANVPPTAAFTQAATFLSASFDASTSTDSDGSIASFVWDFGDGASGTGVTTSHAYAAAGAYPVKLTVTDNAGASATKTSTVTVQAPPPNVAPTAAFATSVTGLALTTDGSGSTDTDGTVTAYAWDFGDGATATGATASHTYAADGTFTVTLTVTDNTGATAVTQKQVTVAGTVVVPPVTPATAQDAFERPAGAGWGTAEAGGAWTPANNPSAFSLADGKAVITTPAGQTRATTLNGVSQTSSDSSVKVSFDQGPTGGGNYVSVIGRQVGSANYAARVWIRSNSGVQLQLLQGGTTLSAVNIADLVYVPGQQLQVRLQVFGTSPTTVRAKVWAAGTTEPTNWQLTSVDSTAALQAAGTVGLNQYISGTATNGPIIARFDEYLVKPTV</sequence>
<evidence type="ECO:0000313" key="17">
    <source>
        <dbReference type="Proteomes" id="UP000190827"/>
    </source>
</evidence>
<dbReference type="Pfam" id="PF13385">
    <property type="entry name" value="Laminin_G_3"/>
    <property type="match status" value="2"/>
</dbReference>
<dbReference type="PANTHER" id="PTHR46730:SF4">
    <property type="entry name" value="POLYCYSTIC KIDNEY DISEASE PROTEIN 1-LIKE 1"/>
    <property type="match status" value="1"/>
</dbReference>
<dbReference type="InterPro" id="IPR001791">
    <property type="entry name" value="Laminin_G"/>
</dbReference>
<dbReference type="SUPFAM" id="SSF50969">
    <property type="entry name" value="YVTN repeat-like/Quinoprotein amine dehydrogenase"/>
    <property type="match status" value="1"/>
</dbReference>
<evidence type="ECO:0000256" key="1">
    <source>
        <dbReference type="ARBA" id="ARBA00004141"/>
    </source>
</evidence>
<feature type="domain" description="Laminin G" evidence="13">
    <location>
        <begin position="631"/>
        <end position="804"/>
    </location>
</feature>
<evidence type="ECO:0000256" key="9">
    <source>
        <dbReference type="ARBA" id="ARBA00023273"/>
    </source>
</evidence>
<evidence type="ECO:0000259" key="15">
    <source>
        <dbReference type="PROSITE" id="PS50853"/>
    </source>
</evidence>
<keyword evidence="8" id="KW-1015">Disulfide bond</keyword>
<name>A0ABY1LJN2_9MICO</name>
<comment type="subcellular location">
    <subcellularLocation>
        <location evidence="2">Cell projection</location>
    </subcellularLocation>
    <subcellularLocation>
        <location evidence="1">Membrane</location>
        <topology evidence="1">Multi-pass membrane protein</topology>
    </subcellularLocation>
</comment>
<dbReference type="SMART" id="SM00560">
    <property type="entry name" value="LamGL"/>
    <property type="match status" value="2"/>
</dbReference>
<evidence type="ECO:0000259" key="13">
    <source>
        <dbReference type="PROSITE" id="PS50025"/>
    </source>
</evidence>
<evidence type="ECO:0000256" key="6">
    <source>
        <dbReference type="ARBA" id="ARBA00022989"/>
    </source>
</evidence>
<dbReference type="InterPro" id="IPR006558">
    <property type="entry name" value="LamG-like"/>
</dbReference>
<feature type="domain" description="PKD" evidence="14">
    <location>
        <begin position="1512"/>
        <end position="1596"/>
    </location>
</feature>
<feature type="domain" description="PKD" evidence="14">
    <location>
        <begin position="1208"/>
        <end position="1296"/>
    </location>
</feature>
<feature type="domain" description="PKD" evidence="14">
    <location>
        <begin position="1123"/>
        <end position="1211"/>
    </location>
</feature>
<dbReference type="PANTHER" id="PTHR46730">
    <property type="entry name" value="POLYCYSTIN-1"/>
    <property type="match status" value="1"/>
</dbReference>
<dbReference type="InterPro" id="IPR011044">
    <property type="entry name" value="Quino_amine_DH_bsu"/>
</dbReference>
<evidence type="ECO:0000256" key="7">
    <source>
        <dbReference type="ARBA" id="ARBA00023136"/>
    </source>
</evidence>
<dbReference type="CDD" id="cd00110">
    <property type="entry name" value="LamG"/>
    <property type="match status" value="1"/>
</dbReference>
<keyword evidence="3" id="KW-0812">Transmembrane</keyword>
<dbReference type="InterPro" id="IPR013783">
    <property type="entry name" value="Ig-like_fold"/>
</dbReference>
<dbReference type="InterPro" id="IPR013320">
    <property type="entry name" value="ConA-like_dom_sf"/>
</dbReference>
<evidence type="ECO:0000256" key="10">
    <source>
        <dbReference type="ARBA" id="ARBA00023295"/>
    </source>
</evidence>
<keyword evidence="11" id="KW-0119">Carbohydrate metabolism</keyword>
<dbReference type="CDD" id="cd00063">
    <property type="entry name" value="FN3"/>
    <property type="match status" value="1"/>
</dbReference>
<evidence type="ECO:0000256" key="3">
    <source>
        <dbReference type="ARBA" id="ARBA00022692"/>
    </source>
</evidence>
<keyword evidence="11" id="KW-0624">Polysaccharide degradation</keyword>